<dbReference type="InterPro" id="IPR040839">
    <property type="entry name" value="MG4"/>
</dbReference>
<evidence type="ECO:0000256" key="1">
    <source>
        <dbReference type="ARBA" id="ARBA00022729"/>
    </source>
</evidence>
<feature type="domain" description="Alpha-2-macroglobulin" evidence="5">
    <location>
        <begin position="565"/>
        <end position="656"/>
    </location>
</feature>
<accession>A0AA35WSZ5</accession>
<reference evidence="6" key="1">
    <citation type="submission" date="2023-03" db="EMBL/GenBank/DDBJ databases">
        <authorList>
            <person name="Steffen K."/>
            <person name="Cardenas P."/>
        </authorList>
    </citation>
    <scope>NUCLEOTIDE SEQUENCE</scope>
</reference>
<dbReference type="InterPro" id="IPR013783">
    <property type="entry name" value="Ig-like_fold"/>
</dbReference>
<dbReference type="InterPro" id="IPR041555">
    <property type="entry name" value="MG3"/>
</dbReference>
<dbReference type="PANTHER" id="PTHR11412:SF136">
    <property type="entry name" value="CD109 ANTIGEN"/>
    <property type="match status" value="1"/>
</dbReference>
<dbReference type="Gene3D" id="2.60.40.1930">
    <property type="match status" value="2"/>
</dbReference>
<keyword evidence="2" id="KW-0882">Thioester bond</keyword>
<dbReference type="Gene3D" id="2.60.40.1940">
    <property type="match status" value="1"/>
</dbReference>
<evidence type="ECO:0000313" key="7">
    <source>
        <dbReference type="Proteomes" id="UP001174909"/>
    </source>
</evidence>
<comment type="caution">
    <text evidence="6">The sequence shown here is derived from an EMBL/GenBank/DDBJ whole genome shotgun (WGS) entry which is preliminary data.</text>
</comment>
<name>A0AA35WSZ5_GEOBA</name>
<organism evidence="6 7">
    <name type="scientific">Geodia barretti</name>
    <name type="common">Barrett's horny sponge</name>
    <dbReference type="NCBI Taxonomy" id="519541"/>
    <lineage>
        <taxon>Eukaryota</taxon>
        <taxon>Metazoa</taxon>
        <taxon>Porifera</taxon>
        <taxon>Demospongiae</taxon>
        <taxon>Heteroscleromorpha</taxon>
        <taxon>Tetractinellida</taxon>
        <taxon>Astrophorina</taxon>
        <taxon>Geodiidae</taxon>
        <taxon>Geodia</taxon>
    </lineage>
</organism>
<dbReference type="EMBL" id="CASHTH010002300">
    <property type="protein sequence ID" value="CAI8027821.1"/>
    <property type="molecule type" value="Genomic_DNA"/>
</dbReference>
<dbReference type="SMART" id="SM01360">
    <property type="entry name" value="A2M"/>
    <property type="match status" value="1"/>
</dbReference>
<dbReference type="Gene3D" id="2.20.130.20">
    <property type="match status" value="1"/>
</dbReference>
<evidence type="ECO:0000259" key="5">
    <source>
        <dbReference type="SMART" id="SM01360"/>
    </source>
</evidence>
<feature type="region of interest" description="Disordered" evidence="3">
    <location>
        <begin position="792"/>
        <end position="830"/>
    </location>
</feature>
<feature type="compositionally biased region" description="Low complexity" evidence="3">
    <location>
        <begin position="792"/>
        <end position="822"/>
    </location>
</feature>
<evidence type="ECO:0000259" key="4">
    <source>
        <dbReference type="SMART" id="SM01359"/>
    </source>
</evidence>
<dbReference type="InterPro" id="IPR050473">
    <property type="entry name" value="A2M/Complement_sys"/>
</dbReference>
<dbReference type="PANTHER" id="PTHR11412">
    <property type="entry name" value="MACROGLOBULIN / COMPLEMENT"/>
    <property type="match status" value="1"/>
</dbReference>
<keyword evidence="1" id="KW-0732">Signal</keyword>
<dbReference type="Gene3D" id="2.60.40.10">
    <property type="entry name" value="Immunoglobulins"/>
    <property type="match status" value="2"/>
</dbReference>
<dbReference type="Pfam" id="PF17791">
    <property type="entry name" value="MG3"/>
    <property type="match status" value="1"/>
</dbReference>
<sequence length="830" mass="89320">MLCTNYITDGVGCMDIQLSDEPNLGTWTVGANYLIERGDNQCQFYFSSVRGSCRFKVDEFVLPRFEVEMTGPNQIQRTDNVIEGTVTGTYTFGERVDGTVRVNATLTSSSRRESIPFYDTTVPLKNGEFTFRFTDDAYKSKVLYRYDPFCVKSTILIVAEVTERGRNATQSTSLRIPLVSNPISLSFTDSPTIFRPGIDYTIKGKATQADGSPAASERVKVTATANNGRKTLLDKTVRTDANGAISQTVKLGNDINCLKFTMSPVVVEGSCDNQAVCFSPSPMYSPTNSFLQLTHVSPSAEITPNSNARVTATANNRFRVLHMMVIGQGNVLLHTSTFSTNSRNGVTAMTVDLPVTHAGVPRVKVLGVVAREDGELVADLIEIPVTCQLENQVGVSFGTGEAEPGDQVSVVTTASPNSVVVLGVIDKSLSLLADACKSVDTNNVCGLLRRLTGRSLPAGGSCSTESDSACCPAACSEPAKRAVTDIFNAAGVSLDSNMFQPRPPFVPPPPNFNIPFGRPEGDFFFDDVAARPAAPTALPLQPEAGPPLAPEPEEESELRDFFPETWIWEILRTNASGIAVHNSEVPDTITTWNAEAFAISGQTGLGISPLTALVAKKDVFVSLELPYSIIFQETVTVTPIIFNFGRRQDIDVRVSIEVDDDLELLERQVPENGLVRVSKGTGTPFNIKLKPRAIGLLPITICIRSSAPGGNGPCIDAVRKTLFIKPGCERFQITTNVYASNSSGEHCFNYELPTCVIPGSSKATISVTGDLMSPPDLTVCWCCLMAVVSRTWSGSPSMSSRGSTSWPPTSSLKSSPSRSGTTFRLGTSAS</sequence>
<dbReference type="SMART" id="SM01359">
    <property type="entry name" value="A2M_N_2"/>
    <property type="match status" value="1"/>
</dbReference>
<dbReference type="Proteomes" id="UP001174909">
    <property type="component" value="Unassembled WGS sequence"/>
</dbReference>
<protein>
    <submittedName>
        <fullName evidence="6">Murinoglobulin-1</fullName>
    </submittedName>
</protein>
<evidence type="ECO:0000313" key="6">
    <source>
        <dbReference type="EMBL" id="CAI8027821.1"/>
    </source>
</evidence>
<dbReference type="Pfam" id="PF07703">
    <property type="entry name" value="A2M_BRD"/>
    <property type="match status" value="1"/>
</dbReference>
<dbReference type="InterPro" id="IPR001599">
    <property type="entry name" value="Macroglobln_a2"/>
</dbReference>
<dbReference type="GO" id="GO:0004866">
    <property type="term" value="F:endopeptidase inhibitor activity"/>
    <property type="evidence" value="ECO:0007669"/>
    <property type="project" value="InterPro"/>
</dbReference>
<evidence type="ECO:0000256" key="3">
    <source>
        <dbReference type="SAM" id="MobiDB-lite"/>
    </source>
</evidence>
<dbReference type="InterPro" id="IPR011625">
    <property type="entry name" value="A2M_N_BRD"/>
</dbReference>
<proteinExistence type="predicted"/>
<feature type="domain" description="Alpha-2-macroglobulin bait region" evidence="4">
    <location>
        <begin position="293"/>
        <end position="432"/>
    </location>
</feature>
<evidence type="ECO:0000256" key="2">
    <source>
        <dbReference type="ARBA" id="ARBA00022966"/>
    </source>
</evidence>
<dbReference type="Pfam" id="PF00207">
    <property type="entry name" value="A2M"/>
    <property type="match status" value="1"/>
</dbReference>
<gene>
    <name evidence="6" type="ORF">GBAR_LOCUS15839</name>
</gene>
<keyword evidence="7" id="KW-1185">Reference proteome</keyword>
<dbReference type="Gene3D" id="6.20.50.160">
    <property type="match status" value="1"/>
</dbReference>
<dbReference type="Pfam" id="PF17789">
    <property type="entry name" value="MG4"/>
    <property type="match status" value="1"/>
</dbReference>
<dbReference type="AlphaFoldDB" id="A0AA35WSZ5"/>